<gene>
    <name evidence="2" type="ORF">GO495_06835</name>
</gene>
<dbReference type="OrthoDB" id="9810174at2"/>
<evidence type="ECO:0000313" key="3">
    <source>
        <dbReference type="Proteomes" id="UP000468388"/>
    </source>
</evidence>
<accession>A0A6N8J532</accession>
<dbReference type="Proteomes" id="UP000468388">
    <property type="component" value="Unassembled WGS sequence"/>
</dbReference>
<dbReference type="InterPro" id="IPR037053">
    <property type="entry name" value="Phage_tail_collar_dom_sf"/>
</dbReference>
<dbReference type="EMBL" id="WRXO01000001">
    <property type="protein sequence ID" value="MVT40290.1"/>
    <property type="molecule type" value="Genomic_DNA"/>
</dbReference>
<keyword evidence="3" id="KW-1185">Reference proteome</keyword>
<feature type="domain" description="Phage tail collar" evidence="1">
    <location>
        <begin position="7"/>
        <end position="62"/>
    </location>
</feature>
<dbReference type="InterPro" id="IPR011083">
    <property type="entry name" value="Phage_tail_collar_dom"/>
</dbReference>
<reference evidence="2 3" key="1">
    <citation type="submission" date="2019-12" db="EMBL/GenBank/DDBJ databases">
        <title>The draft genomic sequence of strain Chitinophaga oryziterrae JCM 16595.</title>
        <authorList>
            <person name="Zhang X."/>
        </authorList>
    </citation>
    <scope>NUCLEOTIDE SEQUENCE [LARGE SCALE GENOMIC DNA]</scope>
    <source>
        <strain evidence="2 3">JCM 16595</strain>
    </source>
</reference>
<dbReference type="AlphaFoldDB" id="A0A6N8J532"/>
<sequence length="185" mass="19022">MADGFIGEIRAFGFDFTPSGWLACDGSTYSISNFQALFAIIGIQFGGNGTTNFKVPDLRGVVLTGVNPAVSGFNVPGASGGSAEVALTVNTMPAHNHNIQAVTRSSLQQTTLATAQPGSNVYLSNAFSSGLSQGIVVYSNTANNGTALNPQSISAAGGSIPHANMSPYLALTYSICVEGIFPPRQ</sequence>
<organism evidence="2 3">
    <name type="scientific">Chitinophaga oryziterrae</name>
    <dbReference type="NCBI Taxonomy" id="1031224"/>
    <lineage>
        <taxon>Bacteria</taxon>
        <taxon>Pseudomonadati</taxon>
        <taxon>Bacteroidota</taxon>
        <taxon>Chitinophagia</taxon>
        <taxon>Chitinophagales</taxon>
        <taxon>Chitinophagaceae</taxon>
        <taxon>Chitinophaga</taxon>
    </lineage>
</organism>
<evidence type="ECO:0000313" key="2">
    <source>
        <dbReference type="EMBL" id="MVT40290.1"/>
    </source>
</evidence>
<dbReference type="SUPFAM" id="SSF88874">
    <property type="entry name" value="Receptor-binding domain of short tail fibre protein gp12"/>
    <property type="match status" value="1"/>
</dbReference>
<evidence type="ECO:0000259" key="1">
    <source>
        <dbReference type="Pfam" id="PF07484"/>
    </source>
</evidence>
<proteinExistence type="predicted"/>
<name>A0A6N8J532_9BACT</name>
<comment type="caution">
    <text evidence="2">The sequence shown here is derived from an EMBL/GenBank/DDBJ whole genome shotgun (WGS) entry which is preliminary data.</text>
</comment>
<protein>
    <recommendedName>
        <fullName evidence="1">Phage tail collar domain-containing protein</fullName>
    </recommendedName>
</protein>
<dbReference type="RefSeq" id="WP_157298918.1">
    <property type="nucleotide sequence ID" value="NZ_BAAAZB010000005.1"/>
</dbReference>
<dbReference type="Pfam" id="PF07484">
    <property type="entry name" value="Collar"/>
    <property type="match status" value="1"/>
</dbReference>
<dbReference type="Gene3D" id="3.90.1340.10">
    <property type="entry name" value="Phage tail collar domain"/>
    <property type="match status" value="1"/>
</dbReference>